<evidence type="ECO:0000313" key="2">
    <source>
        <dbReference type="Proteomes" id="UP000735302"/>
    </source>
</evidence>
<name>A0AAV4BYP1_9GAST</name>
<dbReference type="AlphaFoldDB" id="A0AAV4BYP1"/>
<proteinExistence type="predicted"/>
<comment type="caution">
    <text evidence="1">The sequence shown here is derived from an EMBL/GenBank/DDBJ whole genome shotgun (WGS) entry which is preliminary data.</text>
</comment>
<dbReference type="EMBL" id="BLXT01006012">
    <property type="protein sequence ID" value="GFO28256.1"/>
    <property type="molecule type" value="Genomic_DNA"/>
</dbReference>
<dbReference type="Proteomes" id="UP000735302">
    <property type="component" value="Unassembled WGS sequence"/>
</dbReference>
<sequence length="73" mass="8597">MLGSSSGVLILLQIRHYKQNRDKRKAIVGLKTEYEMEYHFDWFLRKKPTRNRVTASFQATPWVASLDLMLPKS</sequence>
<organism evidence="1 2">
    <name type="scientific">Plakobranchus ocellatus</name>
    <dbReference type="NCBI Taxonomy" id="259542"/>
    <lineage>
        <taxon>Eukaryota</taxon>
        <taxon>Metazoa</taxon>
        <taxon>Spiralia</taxon>
        <taxon>Lophotrochozoa</taxon>
        <taxon>Mollusca</taxon>
        <taxon>Gastropoda</taxon>
        <taxon>Heterobranchia</taxon>
        <taxon>Euthyneura</taxon>
        <taxon>Panpulmonata</taxon>
        <taxon>Sacoglossa</taxon>
        <taxon>Placobranchoidea</taxon>
        <taxon>Plakobranchidae</taxon>
        <taxon>Plakobranchus</taxon>
    </lineage>
</organism>
<accession>A0AAV4BYP1</accession>
<reference evidence="1 2" key="1">
    <citation type="journal article" date="2021" name="Elife">
        <title>Chloroplast acquisition without the gene transfer in kleptoplastic sea slugs, Plakobranchus ocellatus.</title>
        <authorList>
            <person name="Maeda T."/>
            <person name="Takahashi S."/>
            <person name="Yoshida T."/>
            <person name="Shimamura S."/>
            <person name="Takaki Y."/>
            <person name="Nagai Y."/>
            <person name="Toyoda A."/>
            <person name="Suzuki Y."/>
            <person name="Arimoto A."/>
            <person name="Ishii H."/>
            <person name="Satoh N."/>
            <person name="Nishiyama T."/>
            <person name="Hasebe M."/>
            <person name="Maruyama T."/>
            <person name="Minagawa J."/>
            <person name="Obokata J."/>
            <person name="Shigenobu S."/>
        </authorList>
    </citation>
    <scope>NUCLEOTIDE SEQUENCE [LARGE SCALE GENOMIC DNA]</scope>
</reference>
<gene>
    <name evidence="1" type="ORF">PoB_005476100</name>
</gene>
<protein>
    <submittedName>
        <fullName evidence="1">Uncharacterized protein</fullName>
    </submittedName>
</protein>
<evidence type="ECO:0000313" key="1">
    <source>
        <dbReference type="EMBL" id="GFO28256.1"/>
    </source>
</evidence>
<keyword evidence="2" id="KW-1185">Reference proteome</keyword>